<reference evidence="1 2" key="1">
    <citation type="submission" date="2018-10" db="EMBL/GenBank/DDBJ databases">
        <title>Phylogenomics of Brevibacillus.</title>
        <authorList>
            <person name="Dunlap C."/>
        </authorList>
    </citation>
    <scope>NUCLEOTIDE SEQUENCE [LARGE SCALE GENOMIC DNA]</scope>
    <source>
        <strain evidence="1 2">JCM 12215</strain>
    </source>
</reference>
<dbReference type="RefSeq" id="WP_122911151.1">
    <property type="nucleotide sequence ID" value="NZ_CBCSBE010000021.1"/>
</dbReference>
<dbReference type="OrthoDB" id="1399160at2"/>
<evidence type="ECO:0000313" key="1">
    <source>
        <dbReference type="EMBL" id="RNB67522.1"/>
    </source>
</evidence>
<dbReference type="EMBL" id="RHHR01000051">
    <property type="protein sequence ID" value="RNB67522.1"/>
    <property type="molecule type" value="Genomic_DNA"/>
</dbReference>
<organism evidence="1 2">
    <name type="scientific">Brevibacillus invocatus</name>
    <dbReference type="NCBI Taxonomy" id="173959"/>
    <lineage>
        <taxon>Bacteria</taxon>
        <taxon>Bacillati</taxon>
        <taxon>Bacillota</taxon>
        <taxon>Bacilli</taxon>
        <taxon>Bacillales</taxon>
        <taxon>Paenibacillaceae</taxon>
        <taxon>Brevibacillus</taxon>
    </lineage>
</organism>
<evidence type="ECO:0000313" key="2">
    <source>
        <dbReference type="Proteomes" id="UP000282028"/>
    </source>
</evidence>
<dbReference type="AlphaFoldDB" id="A0A3M8BVR6"/>
<proteinExistence type="predicted"/>
<gene>
    <name evidence="1" type="ORF">EDM52_22495</name>
</gene>
<protein>
    <submittedName>
        <fullName evidence="1">Cell wall-binding repeat-containing protein</fullName>
    </submittedName>
</protein>
<name>A0A3M8BVR6_9BACL</name>
<dbReference type="Proteomes" id="UP000282028">
    <property type="component" value="Unassembled WGS sequence"/>
</dbReference>
<keyword evidence="2" id="KW-1185">Reference proteome</keyword>
<dbReference type="Pfam" id="PF04122">
    <property type="entry name" value="CW_binding_2"/>
    <property type="match status" value="1"/>
</dbReference>
<comment type="caution">
    <text evidence="1">The sequence shown here is derived from an EMBL/GenBank/DDBJ whole genome shotgun (WGS) entry which is preliminary data.</text>
</comment>
<sequence length="350" mass="39967">MFSGNTVDTTRIWGEDILSVMTNAFQMIYPGYPTTMVHWRPNAITVAPASQFQYAFTASSLVHDPNKAPMMLVSDQLNEEVKNEMLRLSPIGNQLPAQVLLIGPVNSDVQREIQALGLSTYRIGNQDPYQTSLEVSQFRLLHPSAAQQGRENVFLLSGETFAETMFVPNYSMHQGIPVLLTEKNNVPAPIQHFFSMHPDLNVYIVGTFETVSQHVEASLHRYTRGKVVRLTGASPYDLSVRFSRFFDEETQLGWNRNQKNGNAFSFVNHKDWRHAIISGLFSHLGKHAPLLLTQRDSLPRDVKEYLRFLRPERKKPPQPPFMHGFVFGDFHSIDYRTQIEIEESIIFPTM</sequence>
<dbReference type="InterPro" id="IPR007253">
    <property type="entry name" value="Cell_wall-bd_2"/>
</dbReference>
<accession>A0A3M8BVR6</accession>